<sequence length="129" mass="13183">MKIRRIAAVGTLAAATAGGALLTASAANASSQAYGWVAPNGQLCVYQNASYQVRGEGHAKLPGVTFRLRKTGGSTVAVSPGPVTDFAGEGRTSLGTFLGAGQYQLCANNNSAGSVYVKQIIILSDNEFS</sequence>
<feature type="chain" id="PRO_5047303833" evidence="1">
    <location>
        <begin position="30"/>
        <end position="129"/>
    </location>
</feature>
<feature type="signal peptide" evidence="1">
    <location>
        <begin position="1"/>
        <end position="29"/>
    </location>
</feature>
<protein>
    <submittedName>
        <fullName evidence="2">Uncharacterized protein</fullName>
    </submittedName>
</protein>
<dbReference type="EMBL" id="JBHSIT010000024">
    <property type="protein sequence ID" value="MFC4914076.1"/>
    <property type="molecule type" value="Genomic_DNA"/>
</dbReference>
<gene>
    <name evidence="2" type="ORF">ACFPCY_42810</name>
</gene>
<comment type="caution">
    <text evidence="2">The sequence shown here is derived from an EMBL/GenBank/DDBJ whole genome shotgun (WGS) entry which is preliminary data.</text>
</comment>
<keyword evidence="1" id="KW-0732">Signal</keyword>
<accession>A0ABV9UGK7</accession>
<name>A0ABV9UGK7_9ACTN</name>
<dbReference type="RefSeq" id="WP_378265626.1">
    <property type="nucleotide sequence ID" value="NZ_JBHSIT010000024.1"/>
</dbReference>
<evidence type="ECO:0000313" key="2">
    <source>
        <dbReference type="EMBL" id="MFC4914076.1"/>
    </source>
</evidence>
<organism evidence="2 3">
    <name type="scientific">Actinomadura gamaensis</name>
    <dbReference type="NCBI Taxonomy" id="1763541"/>
    <lineage>
        <taxon>Bacteria</taxon>
        <taxon>Bacillati</taxon>
        <taxon>Actinomycetota</taxon>
        <taxon>Actinomycetes</taxon>
        <taxon>Streptosporangiales</taxon>
        <taxon>Thermomonosporaceae</taxon>
        <taxon>Actinomadura</taxon>
    </lineage>
</organism>
<evidence type="ECO:0000313" key="3">
    <source>
        <dbReference type="Proteomes" id="UP001595872"/>
    </source>
</evidence>
<proteinExistence type="predicted"/>
<keyword evidence="3" id="KW-1185">Reference proteome</keyword>
<reference evidence="3" key="1">
    <citation type="journal article" date="2019" name="Int. J. Syst. Evol. Microbiol.">
        <title>The Global Catalogue of Microorganisms (GCM) 10K type strain sequencing project: providing services to taxonomists for standard genome sequencing and annotation.</title>
        <authorList>
            <consortium name="The Broad Institute Genomics Platform"/>
            <consortium name="The Broad Institute Genome Sequencing Center for Infectious Disease"/>
            <person name="Wu L."/>
            <person name="Ma J."/>
        </authorList>
    </citation>
    <scope>NUCLEOTIDE SEQUENCE [LARGE SCALE GENOMIC DNA]</scope>
    <source>
        <strain evidence="3">KLKA75</strain>
    </source>
</reference>
<dbReference type="Proteomes" id="UP001595872">
    <property type="component" value="Unassembled WGS sequence"/>
</dbReference>
<evidence type="ECO:0000256" key="1">
    <source>
        <dbReference type="SAM" id="SignalP"/>
    </source>
</evidence>